<evidence type="ECO:0000313" key="1">
    <source>
        <dbReference type="EMBL" id="MBX55341.1"/>
    </source>
</evidence>
<reference evidence="1" key="1">
    <citation type="submission" date="2018-02" db="EMBL/GenBank/DDBJ databases">
        <title>Rhizophora mucronata_Transcriptome.</title>
        <authorList>
            <person name="Meera S.P."/>
            <person name="Sreeshan A."/>
            <person name="Augustine A."/>
        </authorList>
    </citation>
    <scope>NUCLEOTIDE SEQUENCE</scope>
    <source>
        <tissue evidence="1">Leaf</tissue>
    </source>
</reference>
<organism evidence="1">
    <name type="scientific">Rhizophora mucronata</name>
    <name type="common">Asiatic mangrove</name>
    <dbReference type="NCBI Taxonomy" id="61149"/>
    <lineage>
        <taxon>Eukaryota</taxon>
        <taxon>Viridiplantae</taxon>
        <taxon>Streptophyta</taxon>
        <taxon>Embryophyta</taxon>
        <taxon>Tracheophyta</taxon>
        <taxon>Spermatophyta</taxon>
        <taxon>Magnoliopsida</taxon>
        <taxon>eudicotyledons</taxon>
        <taxon>Gunneridae</taxon>
        <taxon>Pentapetalae</taxon>
        <taxon>rosids</taxon>
        <taxon>fabids</taxon>
        <taxon>Malpighiales</taxon>
        <taxon>Rhizophoraceae</taxon>
        <taxon>Rhizophora</taxon>
    </lineage>
</organism>
<dbReference type="EMBL" id="GGEC01074857">
    <property type="protein sequence ID" value="MBX55341.1"/>
    <property type="molecule type" value="Transcribed_RNA"/>
</dbReference>
<proteinExistence type="predicted"/>
<dbReference type="AlphaFoldDB" id="A0A2P2PKY6"/>
<name>A0A2P2PKY6_RHIMU</name>
<protein>
    <submittedName>
        <fullName evidence="1">Uncharacterized protein</fullName>
    </submittedName>
</protein>
<accession>A0A2P2PKY6</accession>
<sequence>MYYIRDNKESSGSQWWWFHKPALVATFHWDSPFLLHSNMVWLPFLNPLLLIPSYCLFEKLLS</sequence>